<dbReference type="PROSITE" id="PS00211">
    <property type="entry name" value="ABC_TRANSPORTER_1"/>
    <property type="match status" value="1"/>
</dbReference>
<sequence>MQRWKSVLRTPLGLTATILTLAVLVLAVVAPMLWTGDADAVDTDNILSGPSAEHWAGTDNLGRDIFFRTLVATRLSVELALAATAIAVAVGLVLGTASFLLGRRSGRLVTAGINIAVAFPGILLALFFAVVFGVGATGAVLAIGIAGAPMFGRLTQTLVAGVEARDYVAAARVAGVGRVRILLRHVLPNIAEPLVINATIGAGGALLSFAGLSFLGLGVQQPSYDWGRLLFDGITSIYVNPAAALAPGAAVLLAGLALNLLGESAAKALGVGVVGGIPALPAVARVAPAEPVAEGAGHEGSDLVLDVRDLEVTFPGPTGPIRPVRGVTFAVRRGEAVGIVGESGSGKSLTALAVSRLVAETGRVDAERLELLGHDLRGPDTRAQRRLLGTSLAMVFQDPMTSFNPTRRIGGQLAEVSRHHHGLDRRAALGRAVDRLRAVRISDPERRARQYPHEFSGGMRQRAMIGMGLMGSPALVVADEPTTALDVTVQQQVLDLLAAIREQDDVALVLISHDVAVVAQVCDRVLVMYAGRIVEDLPAADLHTAARHPYTRALAAAVPDMETDLDQPLAVIPGRPVDPADVPVGCAYAARCPLATARCREQDPPLEIDAAGRRVACWHPGESPESGIDELGSLAEVEAS</sequence>
<evidence type="ECO:0000256" key="6">
    <source>
        <dbReference type="ARBA" id="ARBA00022692"/>
    </source>
</evidence>
<name>A0A1G6SDK1_9ACTN</name>
<evidence type="ECO:0000256" key="8">
    <source>
        <dbReference type="ARBA" id="ARBA00022840"/>
    </source>
</evidence>
<evidence type="ECO:0000256" key="2">
    <source>
        <dbReference type="ARBA" id="ARBA00004202"/>
    </source>
</evidence>
<evidence type="ECO:0000313" key="13">
    <source>
        <dbReference type="Proteomes" id="UP000199034"/>
    </source>
</evidence>
<dbReference type="GO" id="GO:0015833">
    <property type="term" value="P:peptide transport"/>
    <property type="evidence" value="ECO:0007669"/>
    <property type="project" value="InterPro"/>
</dbReference>
<feature type="transmembrane region" description="Helical" evidence="11">
    <location>
        <begin position="79"/>
        <end position="101"/>
    </location>
</feature>
<dbReference type="Pfam" id="PF08352">
    <property type="entry name" value="oligo_HPY"/>
    <property type="match status" value="1"/>
</dbReference>
<dbReference type="GO" id="GO:0005524">
    <property type="term" value="F:ATP binding"/>
    <property type="evidence" value="ECO:0007669"/>
    <property type="project" value="UniProtKB-KW"/>
</dbReference>
<dbReference type="InterPro" id="IPR013563">
    <property type="entry name" value="Oligopep_ABC_C"/>
</dbReference>
<dbReference type="InterPro" id="IPR050388">
    <property type="entry name" value="ABC_Ni/Peptide_Import"/>
</dbReference>
<dbReference type="PANTHER" id="PTHR43297:SF2">
    <property type="entry name" value="DIPEPTIDE TRANSPORT ATP-BINDING PROTEIN DPPD"/>
    <property type="match status" value="1"/>
</dbReference>
<dbReference type="SUPFAM" id="SSF52540">
    <property type="entry name" value="P-loop containing nucleoside triphosphate hydrolases"/>
    <property type="match status" value="1"/>
</dbReference>
<keyword evidence="9 11" id="KW-1133">Transmembrane helix</keyword>
<evidence type="ECO:0000256" key="5">
    <source>
        <dbReference type="ARBA" id="ARBA00022475"/>
    </source>
</evidence>
<comment type="subcellular location">
    <subcellularLocation>
        <location evidence="11">Cell membrane</location>
        <topology evidence="11">Multi-pass membrane protein</topology>
    </subcellularLocation>
    <subcellularLocation>
        <location evidence="2">Cell membrane</location>
        <topology evidence="2">Peripheral membrane protein</topology>
    </subcellularLocation>
    <subcellularLocation>
        <location evidence="1">Membrane</location>
        <topology evidence="1">Multi-pass membrane protein</topology>
    </subcellularLocation>
</comment>
<dbReference type="InterPro" id="IPR027417">
    <property type="entry name" value="P-loop_NTPase"/>
</dbReference>
<dbReference type="SMART" id="SM00382">
    <property type="entry name" value="AAA"/>
    <property type="match status" value="1"/>
</dbReference>
<dbReference type="SUPFAM" id="SSF161098">
    <property type="entry name" value="MetI-like"/>
    <property type="match status" value="1"/>
</dbReference>
<dbReference type="PROSITE" id="PS50928">
    <property type="entry name" value="ABC_TM1"/>
    <property type="match status" value="1"/>
</dbReference>
<evidence type="ECO:0000256" key="4">
    <source>
        <dbReference type="ARBA" id="ARBA00022448"/>
    </source>
</evidence>
<evidence type="ECO:0000313" key="12">
    <source>
        <dbReference type="EMBL" id="SDD14741.1"/>
    </source>
</evidence>
<evidence type="ECO:0000256" key="1">
    <source>
        <dbReference type="ARBA" id="ARBA00004141"/>
    </source>
</evidence>
<gene>
    <name evidence="12" type="ORF">SAMN05421872_106107</name>
</gene>
<feature type="transmembrane region" description="Helical" evidence="11">
    <location>
        <begin position="237"/>
        <end position="261"/>
    </location>
</feature>
<organism evidence="12 13">
    <name type="scientific">Nocardioides lianchengensis</name>
    <dbReference type="NCBI Taxonomy" id="1045774"/>
    <lineage>
        <taxon>Bacteria</taxon>
        <taxon>Bacillati</taxon>
        <taxon>Actinomycetota</taxon>
        <taxon>Actinomycetes</taxon>
        <taxon>Propionibacteriales</taxon>
        <taxon>Nocardioidaceae</taxon>
        <taxon>Nocardioides</taxon>
    </lineage>
</organism>
<keyword evidence="4 11" id="KW-0813">Transport</keyword>
<dbReference type="NCBIfam" id="TIGR01727">
    <property type="entry name" value="oligo_HPY"/>
    <property type="match status" value="1"/>
</dbReference>
<comment type="similarity">
    <text evidence="3">Belongs to the ABC transporter superfamily.</text>
</comment>
<dbReference type="AlphaFoldDB" id="A0A1G6SDK1"/>
<evidence type="ECO:0000256" key="7">
    <source>
        <dbReference type="ARBA" id="ARBA00022741"/>
    </source>
</evidence>
<evidence type="ECO:0000256" key="3">
    <source>
        <dbReference type="ARBA" id="ARBA00005417"/>
    </source>
</evidence>
<accession>A0A1G6SDK1</accession>
<dbReference type="EMBL" id="FMZM01000006">
    <property type="protein sequence ID" value="SDD14741.1"/>
    <property type="molecule type" value="Genomic_DNA"/>
</dbReference>
<dbReference type="PROSITE" id="PS50893">
    <property type="entry name" value="ABC_TRANSPORTER_2"/>
    <property type="match status" value="1"/>
</dbReference>
<feature type="transmembrane region" description="Helical" evidence="11">
    <location>
        <begin position="122"/>
        <end position="147"/>
    </location>
</feature>
<dbReference type="FunFam" id="3.40.50.300:FF:000016">
    <property type="entry name" value="Oligopeptide ABC transporter ATP-binding component"/>
    <property type="match status" value="1"/>
</dbReference>
<dbReference type="GO" id="GO:0016887">
    <property type="term" value="F:ATP hydrolysis activity"/>
    <property type="evidence" value="ECO:0007669"/>
    <property type="project" value="InterPro"/>
</dbReference>
<protein>
    <submittedName>
        <fullName evidence="12">Oligopeptide/dipeptide ABC transporter, ATP-binding protein, C-terminal domain-containing protein</fullName>
    </submittedName>
</protein>
<dbReference type="InterPro" id="IPR017871">
    <property type="entry name" value="ABC_transporter-like_CS"/>
</dbReference>
<dbReference type="PANTHER" id="PTHR43297">
    <property type="entry name" value="OLIGOPEPTIDE TRANSPORT ATP-BINDING PROTEIN APPD"/>
    <property type="match status" value="1"/>
</dbReference>
<dbReference type="Gene3D" id="1.10.3720.10">
    <property type="entry name" value="MetI-like"/>
    <property type="match status" value="1"/>
</dbReference>
<proteinExistence type="inferred from homology"/>
<keyword evidence="6 11" id="KW-0812">Transmembrane</keyword>
<dbReference type="STRING" id="1045774.SAMN05421872_106107"/>
<dbReference type="Gene3D" id="3.40.50.300">
    <property type="entry name" value="P-loop containing nucleotide triphosphate hydrolases"/>
    <property type="match status" value="1"/>
</dbReference>
<dbReference type="CDD" id="cd06261">
    <property type="entry name" value="TM_PBP2"/>
    <property type="match status" value="1"/>
</dbReference>
<keyword evidence="5" id="KW-1003">Cell membrane</keyword>
<keyword evidence="10 11" id="KW-0472">Membrane</keyword>
<keyword evidence="13" id="KW-1185">Reference proteome</keyword>
<dbReference type="InterPro" id="IPR003439">
    <property type="entry name" value="ABC_transporter-like_ATP-bd"/>
</dbReference>
<dbReference type="GO" id="GO:0055085">
    <property type="term" value="P:transmembrane transport"/>
    <property type="evidence" value="ECO:0007669"/>
    <property type="project" value="InterPro"/>
</dbReference>
<dbReference type="Pfam" id="PF00528">
    <property type="entry name" value="BPD_transp_1"/>
    <property type="match status" value="1"/>
</dbReference>
<keyword evidence="7" id="KW-0547">Nucleotide-binding</keyword>
<evidence type="ECO:0000256" key="10">
    <source>
        <dbReference type="ARBA" id="ARBA00023136"/>
    </source>
</evidence>
<keyword evidence="8 12" id="KW-0067">ATP-binding</keyword>
<dbReference type="GO" id="GO:0005886">
    <property type="term" value="C:plasma membrane"/>
    <property type="evidence" value="ECO:0007669"/>
    <property type="project" value="UniProtKB-SubCell"/>
</dbReference>
<dbReference type="InterPro" id="IPR035906">
    <property type="entry name" value="MetI-like_sf"/>
</dbReference>
<dbReference type="Pfam" id="PF00005">
    <property type="entry name" value="ABC_tran"/>
    <property type="match status" value="1"/>
</dbReference>
<dbReference type="RefSeq" id="WP_244509376.1">
    <property type="nucleotide sequence ID" value="NZ_FMZM01000006.1"/>
</dbReference>
<reference evidence="12 13" key="1">
    <citation type="submission" date="2016-10" db="EMBL/GenBank/DDBJ databases">
        <authorList>
            <person name="de Groot N.N."/>
        </authorList>
    </citation>
    <scope>NUCLEOTIDE SEQUENCE [LARGE SCALE GENOMIC DNA]</scope>
    <source>
        <strain evidence="12 13">CGMCC 4.6858</strain>
    </source>
</reference>
<dbReference type="InterPro" id="IPR003593">
    <property type="entry name" value="AAA+_ATPase"/>
</dbReference>
<dbReference type="InterPro" id="IPR000515">
    <property type="entry name" value="MetI-like"/>
</dbReference>
<dbReference type="Proteomes" id="UP000199034">
    <property type="component" value="Unassembled WGS sequence"/>
</dbReference>
<feature type="transmembrane region" description="Helical" evidence="11">
    <location>
        <begin position="12"/>
        <end position="34"/>
    </location>
</feature>
<evidence type="ECO:0000256" key="11">
    <source>
        <dbReference type="RuleBase" id="RU363032"/>
    </source>
</evidence>
<comment type="similarity">
    <text evidence="11">Belongs to the binding-protein-dependent transport system permease family.</text>
</comment>
<dbReference type="CDD" id="cd03257">
    <property type="entry name" value="ABC_NikE_OppD_transporters"/>
    <property type="match status" value="1"/>
</dbReference>
<evidence type="ECO:0000256" key="9">
    <source>
        <dbReference type="ARBA" id="ARBA00022989"/>
    </source>
</evidence>
<feature type="transmembrane region" description="Helical" evidence="11">
    <location>
        <begin position="195"/>
        <end position="217"/>
    </location>
</feature>